<name>A0A2H3HUZ0_FUSOX</name>
<evidence type="ECO:0000313" key="2">
    <source>
        <dbReference type="Proteomes" id="UP000219602"/>
    </source>
</evidence>
<evidence type="ECO:0000313" key="1">
    <source>
        <dbReference type="EMBL" id="PCD45971.1"/>
    </source>
</evidence>
<sequence length="70" mass="7656">MVDKGDIPGTHSFAVTSIESLGLLGSTWFIDLVLVQGTETLKRIFERCEIGSIARAAAQRPRHASKEITE</sequence>
<dbReference type="Proteomes" id="UP000219602">
    <property type="component" value="Chromosome 1"/>
</dbReference>
<dbReference type="AlphaFoldDB" id="A0A2H3HUZ0"/>
<dbReference type="EMBL" id="MABQ02000001">
    <property type="protein sequence ID" value="PCD45971.1"/>
    <property type="molecule type" value="Genomic_DNA"/>
</dbReference>
<comment type="caution">
    <text evidence="1">The sequence shown here is derived from an EMBL/GenBank/DDBJ whole genome shotgun (WGS) entry which is preliminary data.</text>
</comment>
<reference evidence="1 2" key="2">
    <citation type="journal article" date="2017" name="Sci. Rep.">
        <title>A mobile pathogenicity chromosome in Fusarium oxysporum for infection of multiple cucurbit species.</title>
        <authorList>
            <person name="van Dam P."/>
            <person name="Fokkens L."/>
            <person name="Ayukawa Y."/>
            <person name="van der Gragt M."/>
            <person name="Ter Horst A."/>
            <person name="Brankovics B."/>
            <person name="Houterman P.M."/>
            <person name="Arie T."/>
            <person name="Rep M."/>
        </authorList>
    </citation>
    <scope>NUCLEOTIDE SEQUENCE [LARGE SCALE GENOMIC DNA]</scope>
    <source>
        <strain evidence="1 2">Forc016</strain>
    </source>
</reference>
<protein>
    <submittedName>
        <fullName evidence="1">Uncharacterized protein</fullName>
    </submittedName>
</protein>
<accession>A0A2H3HUZ0</accession>
<organism evidence="1 2">
    <name type="scientific">Fusarium oxysporum f. sp. radicis-cucumerinum</name>
    <dbReference type="NCBI Taxonomy" id="327505"/>
    <lineage>
        <taxon>Eukaryota</taxon>
        <taxon>Fungi</taxon>
        <taxon>Dikarya</taxon>
        <taxon>Ascomycota</taxon>
        <taxon>Pezizomycotina</taxon>
        <taxon>Sordariomycetes</taxon>
        <taxon>Hypocreomycetidae</taxon>
        <taxon>Hypocreales</taxon>
        <taxon>Nectriaceae</taxon>
        <taxon>Fusarium</taxon>
        <taxon>Fusarium oxysporum species complex</taxon>
    </lineage>
</organism>
<reference evidence="1 2" key="1">
    <citation type="journal article" date="2016" name="Environ. Microbiol.">
        <title>Effector profiles distinguish formae speciales of Fusarium oxysporum.</title>
        <authorList>
            <person name="van Dam P."/>
            <person name="Fokkens L."/>
            <person name="Schmidt S.M."/>
            <person name="Linmans J.H."/>
            <person name="Kistler H.C."/>
            <person name="Ma L.J."/>
            <person name="Rep M."/>
        </authorList>
    </citation>
    <scope>NUCLEOTIDE SEQUENCE [LARGE SCALE GENOMIC DNA]</scope>
    <source>
        <strain evidence="1 2">Forc016</strain>
    </source>
</reference>
<proteinExistence type="predicted"/>
<gene>
    <name evidence="1" type="ORF">AU210_001389</name>
</gene>